<accession>A0A1X7H849</accession>
<evidence type="ECO:0000313" key="2">
    <source>
        <dbReference type="Proteomes" id="UP000192940"/>
    </source>
</evidence>
<name>A0A1X7H849_9BACL</name>
<organism evidence="1 2">
    <name type="scientific">Paenibacillus uliginis N3/975</name>
    <dbReference type="NCBI Taxonomy" id="1313296"/>
    <lineage>
        <taxon>Bacteria</taxon>
        <taxon>Bacillati</taxon>
        <taxon>Bacillota</taxon>
        <taxon>Bacilli</taxon>
        <taxon>Bacillales</taxon>
        <taxon>Paenibacillaceae</taxon>
        <taxon>Paenibacillus</taxon>
    </lineage>
</organism>
<sequence length="332" mass="38131">MSGIYLDHLDMKRESKSFTDSLYAVLTSRGLFQGPKYMLSGLTGMAFKFTVHERLLPMSVSAYGQLGTEHLPAIDNLGIYTVSDGGYTRHPTFQRYQQEAVQWVKESLSQGIGVIYWLPEFGVIRGYDDEDEVFFIQDGYSFEDQIVLYDNFGLNSTDFWYIQLLGEKVDVPLKDMILESLRLAIQDWDIPHKTLPSKDIASGKLAYHFLVHGLESGTYDEFGAVYILDTYIDSRIEIRNYLREAVVLWPDLQSAYELYSQLTQVIGELANYLTDSQNGRQINRAYIPVLIEALLAAKDIEDQAVNQFRDISRRYPDPKRSTIPRWGAHMVR</sequence>
<dbReference type="EMBL" id="LT840184">
    <property type="protein sequence ID" value="SMF80842.1"/>
    <property type="molecule type" value="Genomic_DNA"/>
</dbReference>
<protein>
    <submittedName>
        <fullName evidence="1">Uncharacterized protein</fullName>
    </submittedName>
</protein>
<dbReference type="Proteomes" id="UP000192940">
    <property type="component" value="Chromosome I"/>
</dbReference>
<keyword evidence="2" id="KW-1185">Reference proteome</keyword>
<evidence type="ECO:0000313" key="1">
    <source>
        <dbReference type="EMBL" id="SMF80842.1"/>
    </source>
</evidence>
<reference evidence="1 2" key="1">
    <citation type="submission" date="2017-04" db="EMBL/GenBank/DDBJ databases">
        <authorList>
            <person name="Afonso C.L."/>
            <person name="Miller P.J."/>
            <person name="Scott M.A."/>
            <person name="Spackman E."/>
            <person name="Goraichik I."/>
            <person name="Dimitrov K.M."/>
            <person name="Suarez D.L."/>
            <person name="Swayne D.E."/>
        </authorList>
    </citation>
    <scope>NUCLEOTIDE SEQUENCE [LARGE SCALE GENOMIC DNA]</scope>
    <source>
        <strain evidence="1 2">N3/975</strain>
    </source>
</reference>
<proteinExistence type="predicted"/>
<gene>
    <name evidence="1" type="ORF">SAMN05661091_1892</name>
</gene>
<dbReference type="RefSeq" id="WP_208918755.1">
    <property type="nucleotide sequence ID" value="NZ_LT840184.1"/>
</dbReference>
<dbReference type="STRING" id="1313296.SAMN05661091_1892"/>
<dbReference type="AlphaFoldDB" id="A0A1X7H849"/>